<dbReference type="PANTHER" id="PTHR12411">
    <property type="entry name" value="CYSTEINE PROTEASE FAMILY C1-RELATED"/>
    <property type="match status" value="1"/>
</dbReference>
<keyword evidence="4" id="KW-1185">Reference proteome</keyword>
<feature type="domain" description="Peptidase C1A papain C-terminal" evidence="2">
    <location>
        <begin position="72"/>
        <end position="285"/>
    </location>
</feature>
<evidence type="ECO:0000259" key="2">
    <source>
        <dbReference type="SMART" id="SM00645"/>
    </source>
</evidence>
<evidence type="ECO:0000313" key="3">
    <source>
        <dbReference type="EMBL" id="SDL72006.1"/>
    </source>
</evidence>
<dbReference type="InterPro" id="IPR039417">
    <property type="entry name" value="Peptidase_C1A_papain-like"/>
</dbReference>
<evidence type="ECO:0000256" key="1">
    <source>
        <dbReference type="ARBA" id="ARBA00008455"/>
    </source>
</evidence>
<dbReference type="GO" id="GO:0008234">
    <property type="term" value="F:cysteine-type peptidase activity"/>
    <property type="evidence" value="ECO:0007669"/>
    <property type="project" value="InterPro"/>
</dbReference>
<comment type="similarity">
    <text evidence="1">Belongs to the peptidase C1 family.</text>
</comment>
<proteinExistence type="inferred from homology"/>
<dbReference type="InterPro" id="IPR038765">
    <property type="entry name" value="Papain-like_cys_pep_sf"/>
</dbReference>
<dbReference type="PROSITE" id="PS00640">
    <property type="entry name" value="THIOL_PROTEASE_ASN"/>
    <property type="match status" value="1"/>
</dbReference>
<dbReference type="InterPro" id="IPR025661">
    <property type="entry name" value="Pept_asp_AS"/>
</dbReference>
<dbReference type="OrthoDB" id="3648721at2"/>
<dbReference type="SUPFAM" id="SSF54001">
    <property type="entry name" value="Cysteine proteinases"/>
    <property type="match status" value="1"/>
</dbReference>
<name>A0A1G9MCL4_9FLAO</name>
<dbReference type="Gene3D" id="3.90.70.10">
    <property type="entry name" value="Cysteine proteinases"/>
    <property type="match status" value="1"/>
</dbReference>
<dbReference type="InterPro" id="IPR013128">
    <property type="entry name" value="Peptidase_C1A"/>
</dbReference>
<dbReference type="RefSeq" id="WP_089886886.1">
    <property type="nucleotide sequence ID" value="NZ_FNGV01000002.1"/>
</dbReference>
<dbReference type="EMBL" id="FNGV01000002">
    <property type="protein sequence ID" value="SDL72006.1"/>
    <property type="molecule type" value="Genomic_DNA"/>
</dbReference>
<dbReference type="GO" id="GO:0006508">
    <property type="term" value="P:proteolysis"/>
    <property type="evidence" value="ECO:0007669"/>
    <property type="project" value="UniProtKB-KW"/>
</dbReference>
<dbReference type="STRING" id="192904.SAMN04488514_102469"/>
<gene>
    <name evidence="3" type="ORF">SAMN04488514_102469</name>
</gene>
<dbReference type="AlphaFoldDB" id="A0A1G9MCL4"/>
<dbReference type="CDD" id="cd02248">
    <property type="entry name" value="Peptidase_C1A"/>
    <property type="match status" value="1"/>
</dbReference>
<reference evidence="3 4" key="1">
    <citation type="submission" date="2016-10" db="EMBL/GenBank/DDBJ databases">
        <authorList>
            <person name="de Groot N.N."/>
        </authorList>
    </citation>
    <scope>NUCLEOTIDE SEQUENCE [LARGE SCALE GENOMIC DNA]</scope>
    <source>
        <strain evidence="3 4">DSM 19886</strain>
    </source>
</reference>
<keyword evidence="3" id="KW-0645">Protease</keyword>
<accession>A0A1G9MCL4</accession>
<keyword evidence="3" id="KW-0378">Hydrolase</keyword>
<dbReference type="InterPro" id="IPR000668">
    <property type="entry name" value="Peptidase_C1A_C"/>
</dbReference>
<organism evidence="3 4">
    <name type="scientific">Kriegella aquimaris</name>
    <dbReference type="NCBI Taxonomy" id="192904"/>
    <lineage>
        <taxon>Bacteria</taxon>
        <taxon>Pseudomonadati</taxon>
        <taxon>Bacteroidota</taxon>
        <taxon>Flavobacteriia</taxon>
        <taxon>Flavobacteriales</taxon>
        <taxon>Flavobacteriaceae</taxon>
        <taxon>Kriegella</taxon>
    </lineage>
</organism>
<dbReference type="SMART" id="SM00645">
    <property type="entry name" value="Pept_C1"/>
    <property type="match status" value="1"/>
</dbReference>
<sequence length="362" mass="39626">MAKVKLAELQAQLITESWEAGENPISELSEKDQTILLGAVPPGGPPTKAEKEASEKAVMAQFNALSATATANPSTFDWRNKGGRNYVTAIKNQGGCGSCVAFGVLSVVESMVRITKNDANYTTDLSEAHLFYCLKGDPNGCSNGWWPTGAYDNVKANGVAKENFFPYVGSQQSCNVGSGWQNQKVQITNYKHVTGLNNIKEWIANKGPVSACFEVFQDFYSYQSGMYRHVTGNSVGWHCVSVIGYNDAGGYWICKNSWGNGWGDNGFFCIKYGQCSFELYGMWGVEGIVDTTWIYGKKILGLWSNSAPLNAWAFIQDEGWKKIANTNRENHLMLLTALIAAKNIGSTPSVHIANGHIDQIYA</sequence>
<dbReference type="Proteomes" id="UP000199440">
    <property type="component" value="Unassembled WGS sequence"/>
</dbReference>
<evidence type="ECO:0000313" key="4">
    <source>
        <dbReference type="Proteomes" id="UP000199440"/>
    </source>
</evidence>
<protein>
    <submittedName>
        <fullName evidence="3">Papain family cysteine protease</fullName>
    </submittedName>
</protein>
<dbReference type="Pfam" id="PF00112">
    <property type="entry name" value="Peptidase_C1"/>
    <property type="match status" value="1"/>
</dbReference>